<evidence type="ECO:0000313" key="3">
    <source>
        <dbReference type="Proteomes" id="UP001353858"/>
    </source>
</evidence>
<dbReference type="AlphaFoldDB" id="A0AAN7NXH7"/>
<comment type="caution">
    <text evidence="2">The sequence shown here is derived from an EMBL/GenBank/DDBJ whole genome shotgun (WGS) entry which is preliminary data.</text>
</comment>
<proteinExistence type="predicted"/>
<gene>
    <name evidence="2" type="ORF">RN001_016038</name>
</gene>
<keyword evidence="3" id="KW-1185">Reference proteome</keyword>
<organism evidence="2 3">
    <name type="scientific">Aquatica leii</name>
    <dbReference type="NCBI Taxonomy" id="1421715"/>
    <lineage>
        <taxon>Eukaryota</taxon>
        <taxon>Metazoa</taxon>
        <taxon>Ecdysozoa</taxon>
        <taxon>Arthropoda</taxon>
        <taxon>Hexapoda</taxon>
        <taxon>Insecta</taxon>
        <taxon>Pterygota</taxon>
        <taxon>Neoptera</taxon>
        <taxon>Endopterygota</taxon>
        <taxon>Coleoptera</taxon>
        <taxon>Polyphaga</taxon>
        <taxon>Elateriformia</taxon>
        <taxon>Elateroidea</taxon>
        <taxon>Lampyridae</taxon>
        <taxon>Luciolinae</taxon>
        <taxon>Aquatica</taxon>
    </lineage>
</organism>
<evidence type="ECO:0000256" key="1">
    <source>
        <dbReference type="SAM" id="MobiDB-lite"/>
    </source>
</evidence>
<sequence>MEELKKDNKNNTKLYKQIRKQTRKKAISGINKKKWQKYLKNMEISDEAVDKTSGAFQFLKTKFPRLSEAKIKEGVFLGPQIRQLFQDSTFIEHLNRKEKRAWLAFQNVCKNFLGNHKSEDYVAHVEELLLAYQDIGCNMQQIFERGKKTIRSPDIKKISEESEGKTSRTEGGRKEMEELKELMREMMKQMEKNMQEIRQEIKEMKKK</sequence>
<accession>A0AAN7NXH7</accession>
<dbReference type="PANTHER" id="PTHR46114:SF1">
    <property type="entry name" value="ZAD DOMAIN-CONTAINING PROTEIN"/>
    <property type="match status" value="1"/>
</dbReference>
<name>A0AAN7NXH7_9COLE</name>
<dbReference type="Proteomes" id="UP001353858">
    <property type="component" value="Unassembled WGS sequence"/>
</dbReference>
<dbReference type="PANTHER" id="PTHR46114">
    <property type="entry name" value="APPLE DOMAIN-CONTAINING PROTEIN"/>
    <property type="match status" value="1"/>
</dbReference>
<protein>
    <submittedName>
        <fullName evidence="2">Uncharacterized protein</fullName>
    </submittedName>
</protein>
<dbReference type="EMBL" id="JARPUR010000008">
    <property type="protein sequence ID" value="KAK4871914.1"/>
    <property type="molecule type" value="Genomic_DNA"/>
</dbReference>
<reference evidence="3" key="1">
    <citation type="submission" date="2023-01" db="EMBL/GenBank/DDBJ databases">
        <title>Key to firefly adult light organ development and bioluminescence: homeobox transcription factors regulate luciferase expression and transportation to peroxisome.</title>
        <authorList>
            <person name="Fu X."/>
        </authorList>
    </citation>
    <scope>NUCLEOTIDE SEQUENCE [LARGE SCALE GENOMIC DNA]</scope>
</reference>
<evidence type="ECO:0000313" key="2">
    <source>
        <dbReference type="EMBL" id="KAK4871914.1"/>
    </source>
</evidence>
<feature type="region of interest" description="Disordered" evidence="1">
    <location>
        <begin position="153"/>
        <end position="176"/>
    </location>
</feature>